<keyword evidence="7 8" id="KW-0949">S-adenosyl-L-methionine</keyword>
<dbReference type="InterPro" id="IPR007213">
    <property type="entry name" value="Ppm1/Ppm2/Tcmp"/>
</dbReference>
<keyword evidence="6 8" id="KW-0808">Transferase</keyword>
<feature type="binding site" evidence="9">
    <location>
        <position position="109"/>
    </location>
    <ligand>
        <name>S-adenosyl-L-methionine</name>
        <dbReference type="ChEBI" id="CHEBI:59789"/>
    </ligand>
</feature>
<feature type="binding site" evidence="9">
    <location>
        <position position="84"/>
    </location>
    <ligand>
        <name>S-adenosyl-L-methionine</name>
        <dbReference type="ChEBI" id="CHEBI:59789"/>
    </ligand>
</feature>
<protein>
    <recommendedName>
        <fullName evidence="4 8">Leucine carboxyl methyltransferase 1</fullName>
        <ecNumber evidence="3 8">2.1.1.233</ecNumber>
    </recommendedName>
</protein>
<sequence>MISPLQRHDKLVRATDLDALSCRFNANQRGYFIPPDKYIPEMIRSYQKHLPFCQGYTNLSVNRTLRAAFQEPKLPLINRGTYFRTKSIDIVLDDFISQHENKCQIVSLGSGSDTRAFRTLEKYPDSGVIYHEIDFPESTKIKRAAIVNNSEIMKLIKSGDLIENVAVSSREEFESLKSDFHTSVYHLYGLDLRKLTSSSVEFPHVDPTLPTIIISECVLCYLTPEENVQILSYWTDMFTSSCPTATMAFLIYEPMSLNDSFGKTMVKNLSGRGITLPTFEKFPDLDSRKQFYTGFGFNNANVTDLSVIGGYEKEGQSWITKEEFNRISSLELVDEVEEIKLLLRHYCLIFTGIGQNIRNVNLFNKDG</sequence>
<reference evidence="10" key="1">
    <citation type="submission" date="2022-03" db="EMBL/GenBank/DDBJ databases">
        <authorList>
            <person name="Legras J.-L."/>
            <person name="Devillers H."/>
            <person name="Grondin C."/>
        </authorList>
    </citation>
    <scope>NUCLEOTIDE SEQUENCE</scope>
    <source>
        <strain evidence="10">CLIB 1423</strain>
    </source>
</reference>
<evidence type="ECO:0000256" key="4">
    <source>
        <dbReference type="ARBA" id="ARBA00017497"/>
    </source>
</evidence>
<gene>
    <name evidence="10" type="ORF">CLIB1423_11S02520</name>
</gene>
<dbReference type="InterPro" id="IPR029063">
    <property type="entry name" value="SAM-dependent_MTases_sf"/>
</dbReference>
<evidence type="ECO:0000313" key="11">
    <source>
        <dbReference type="Proteomes" id="UP000837801"/>
    </source>
</evidence>
<evidence type="ECO:0000256" key="6">
    <source>
        <dbReference type="ARBA" id="ARBA00022679"/>
    </source>
</evidence>
<dbReference type="GO" id="GO:0018423">
    <property type="term" value="F:protein C-terminal leucine carboxyl O-methyltransferase activity"/>
    <property type="evidence" value="ECO:0007669"/>
    <property type="project" value="UniProtKB-EC"/>
</dbReference>
<dbReference type="Pfam" id="PF04072">
    <property type="entry name" value="LCM"/>
    <property type="match status" value="1"/>
</dbReference>
<dbReference type="PIRSF" id="PIRSF016305">
    <property type="entry name" value="LCM_mtfrase"/>
    <property type="match status" value="1"/>
</dbReference>
<dbReference type="Proteomes" id="UP000837801">
    <property type="component" value="Unassembled WGS sequence"/>
</dbReference>
<dbReference type="PANTHER" id="PTHR13600">
    <property type="entry name" value="LEUCINE CARBOXYL METHYLTRANSFERASE"/>
    <property type="match status" value="1"/>
</dbReference>
<proteinExistence type="inferred from homology"/>
<comment type="caution">
    <text evidence="10">The sequence shown here is derived from an EMBL/GenBank/DDBJ whole genome shotgun (WGS) entry which is preliminary data.</text>
</comment>
<evidence type="ECO:0000256" key="2">
    <source>
        <dbReference type="ARBA" id="ARBA00010703"/>
    </source>
</evidence>
<keyword evidence="5 8" id="KW-0489">Methyltransferase</keyword>
<name>A0A9P0VZF9_9ASCO</name>
<keyword evidence="11" id="KW-1185">Reference proteome</keyword>
<accession>A0A9P0VZF9</accession>
<organism evidence="10 11">
    <name type="scientific">[Candida] railenensis</name>
    <dbReference type="NCBI Taxonomy" id="45579"/>
    <lineage>
        <taxon>Eukaryota</taxon>
        <taxon>Fungi</taxon>
        <taxon>Dikarya</taxon>
        <taxon>Ascomycota</taxon>
        <taxon>Saccharomycotina</taxon>
        <taxon>Pichiomycetes</taxon>
        <taxon>Debaryomycetaceae</taxon>
        <taxon>Kurtzmaniella</taxon>
    </lineage>
</organism>
<dbReference type="EMBL" id="CAKXYY010000011">
    <property type="protein sequence ID" value="CAH2353560.1"/>
    <property type="molecule type" value="Genomic_DNA"/>
</dbReference>
<dbReference type="InterPro" id="IPR016651">
    <property type="entry name" value="LCMT1"/>
</dbReference>
<evidence type="ECO:0000256" key="7">
    <source>
        <dbReference type="ARBA" id="ARBA00022691"/>
    </source>
</evidence>
<evidence type="ECO:0000256" key="8">
    <source>
        <dbReference type="PIRNR" id="PIRNR016305"/>
    </source>
</evidence>
<feature type="binding site" evidence="9">
    <location>
        <position position="216"/>
    </location>
    <ligand>
        <name>S-adenosyl-L-methionine</name>
        <dbReference type="ChEBI" id="CHEBI:59789"/>
    </ligand>
</feature>
<dbReference type="EC" id="2.1.1.233" evidence="3 8"/>
<feature type="binding site" evidence="9">
    <location>
        <begin position="191"/>
        <end position="192"/>
    </location>
    <ligand>
        <name>S-adenosyl-L-methionine</name>
        <dbReference type="ChEBI" id="CHEBI:59789"/>
    </ligand>
</feature>
<evidence type="ECO:0000256" key="1">
    <source>
        <dbReference type="ARBA" id="ARBA00000724"/>
    </source>
</evidence>
<dbReference type="PANTHER" id="PTHR13600:SF21">
    <property type="entry name" value="LEUCINE CARBOXYL METHYLTRANSFERASE 1"/>
    <property type="match status" value="1"/>
</dbReference>
<dbReference type="GO" id="GO:0032259">
    <property type="term" value="P:methylation"/>
    <property type="evidence" value="ECO:0007669"/>
    <property type="project" value="UniProtKB-KW"/>
</dbReference>
<comment type="catalytic activity">
    <reaction evidence="1 8">
        <text>[phosphatase 2A protein]-C-terminal L-leucine + S-adenosyl-L-methionine = [phosphatase 2A protein]-C-terminal L-leucine methyl ester + S-adenosyl-L-homocysteine</text>
        <dbReference type="Rhea" id="RHEA:48544"/>
        <dbReference type="Rhea" id="RHEA-COMP:12134"/>
        <dbReference type="Rhea" id="RHEA-COMP:12135"/>
        <dbReference type="ChEBI" id="CHEBI:57856"/>
        <dbReference type="ChEBI" id="CHEBI:59789"/>
        <dbReference type="ChEBI" id="CHEBI:90516"/>
        <dbReference type="ChEBI" id="CHEBI:90517"/>
        <dbReference type="EC" id="2.1.1.233"/>
    </reaction>
</comment>
<evidence type="ECO:0000256" key="5">
    <source>
        <dbReference type="ARBA" id="ARBA00022603"/>
    </source>
</evidence>
<dbReference type="OrthoDB" id="203237at2759"/>
<evidence type="ECO:0000256" key="9">
    <source>
        <dbReference type="PIRSR" id="PIRSR016305-1"/>
    </source>
</evidence>
<dbReference type="AlphaFoldDB" id="A0A9P0VZF9"/>
<dbReference type="Gene3D" id="3.40.50.150">
    <property type="entry name" value="Vaccinia Virus protein VP39"/>
    <property type="match status" value="1"/>
</dbReference>
<evidence type="ECO:0000313" key="10">
    <source>
        <dbReference type="EMBL" id="CAH2353560.1"/>
    </source>
</evidence>
<dbReference type="SUPFAM" id="SSF53335">
    <property type="entry name" value="S-adenosyl-L-methionine-dependent methyltransferases"/>
    <property type="match status" value="1"/>
</dbReference>
<comment type="similarity">
    <text evidence="2 8">Belongs to the methyltransferase superfamily. LCMT family.</text>
</comment>
<comment type="function">
    <text evidence="8">Methylates the carboxyl group of the C-terminal leucine residue of protein phosphatase 2A catalytic subunits to form alpha-leucine ester residues.</text>
</comment>
<evidence type="ECO:0000256" key="3">
    <source>
        <dbReference type="ARBA" id="ARBA00012834"/>
    </source>
</evidence>